<keyword evidence="1" id="KW-0175">Coiled coil</keyword>
<evidence type="ECO:0000313" key="3">
    <source>
        <dbReference type="Proteomes" id="UP000640335"/>
    </source>
</evidence>
<reference evidence="2 3" key="1">
    <citation type="submission" date="2020-08" db="EMBL/GenBank/DDBJ databases">
        <title>A Genomic Blueprint of the Chicken Gut Microbiome.</title>
        <authorList>
            <person name="Gilroy R."/>
            <person name="Ravi A."/>
            <person name="Getino M."/>
            <person name="Pursley I."/>
            <person name="Horton D.L."/>
            <person name="Alikhan N.-F."/>
            <person name="Baker D."/>
            <person name="Gharbi K."/>
            <person name="Hall N."/>
            <person name="Watson M."/>
            <person name="Adriaenssens E.M."/>
            <person name="Foster-Nyarko E."/>
            <person name="Jarju S."/>
            <person name="Secka A."/>
            <person name="Antonio M."/>
            <person name="Oren A."/>
            <person name="Chaudhuri R."/>
            <person name="La Ragione R.M."/>
            <person name="Hildebrand F."/>
            <person name="Pallen M.J."/>
        </authorList>
    </citation>
    <scope>NUCLEOTIDE SEQUENCE [LARGE SCALE GENOMIC DNA]</scope>
    <source>
        <strain evidence="2 3">Sa3CUN1</strain>
    </source>
</reference>
<proteinExistence type="predicted"/>
<dbReference type="RefSeq" id="WP_191750821.1">
    <property type="nucleotide sequence ID" value="NZ_JACSQZ010000058.1"/>
</dbReference>
<sequence length="131" mass="15741">MKKVYLLNLSELEEFNKKIKLYNKLLAKKHLLNQENNKELLESINVCKSYIKELLSNDSFDYLEDIDISIVKDKFNEENTIRDLLNKNYLNSNEVQLLIDKLEEEKEDYSELIRFLRISIKKNLALVMFYE</sequence>
<evidence type="ECO:0000313" key="2">
    <source>
        <dbReference type="EMBL" id="MBD7916072.1"/>
    </source>
</evidence>
<accession>A0ABR8Q6K8</accession>
<feature type="coiled-coil region" evidence="1">
    <location>
        <begin position="92"/>
        <end position="119"/>
    </location>
</feature>
<comment type="caution">
    <text evidence="2">The sequence shown here is derived from an EMBL/GenBank/DDBJ whole genome shotgun (WGS) entry which is preliminary data.</text>
</comment>
<organism evidence="2 3">
    <name type="scientific">Clostridium gallinarum</name>
    <dbReference type="NCBI Taxonomy" id="2762246"/>
    <lineage>
        <taxon>Bacteria</taxon>
        <taxon>Bacillati</taxon>
        <taxon>Bacillota</taxon>
        <taxon>Clostridia</taxon>
        <taxon>Eubacteriales</taxon>
        <taxon>Clostridiaceae</taxon>
        <taxon>Clostridium</taxon>
    </lineage>
</organism>
<dbReference type="Proteomes" id="UP000640335">
    <property type="component" value="Unassembled WGS sequence"/>
</dbReference>
<name>A0ABR8Q6K8_9CLOT</name>
<evidence type="ECO:0000256" key="1">
    <source>
        <dbReference type="SAM" id="Coils"/>
    </source>
</evidence>
<dbReference type="EMBL" id="JACSQZ010000058">
    <property type="protein sequence ID" value="MBD7916072.1"/>
    <property type="molecule type" value="Genomic_DNA"/>
</dbReference>
<gene>
    <name evidence="2" type="ORF">H9660_13035</name>
</gene>
<protein>
    <submittedName>
        <fullName evidence="2">Uncharacterized protein</fullName>
    </submittedName>
</protein>
<keyword evidence="3" id="KW-1185">Reference proteome</keyword>